<evidence type="ECO:0000256" key="4">
    <source>
        <dbReference type="ARBA" id="ARBA00022801"/>
    </source>
</evidence>
<dbReference type="InterPro" id="IPR045121">
    <property type="entry name" value="CoAse"/>
</dbReference>
<gene>
    <name evidence="8" type="ORF">HXW94_15990</name>
</gene>
<dbReference type="PROSITE" id="PS51462">
    <property type="entry name" value="NUDIX"/>
    <property type="match status" value="1"/>
</dbReference>
<dbReference type="CDD" id="cd03426">
    <property type="entry name" value="NUDIX_CoAse_Nudt7"/>
    <property type="match status" value="1"/>
</dbReference>
<evidence type="ECO:0000256" key="3">
    <source>
        <dbReference type="ARBA" id="ARBA00022723"/>
    </source>
</evidence>
<dbReference type="RefSeq" id="WP_178367918.1">
    <property type="nucleotide sequence ID" value="NZ_JACADJ010000078.1"/>
</dbReference>
<dbReference type="InterPro" id="IPR015797">
    <property type="entry name" value="NUDIX_hydrolase-like_dom_sf"/>
</dbReference>
<evidence type="ECO:0000313" key="8">
    <source>
        <dbReference type="EMBL" id="NWH06465.1"/>
    </source>
</evidence>
<dbReference type="Gene3D" id="3.90.79.10">
    <property type="entry name" value="Nucleoside Triphosphate Pyrophosphohydrolase"/>
    <property type="match status" value="1"/>
</dbReference>
<keyword evidence="6" id="KW-0464">Manganese</keyword>
<dbReference type="SUPFAM" id="SSF55811">
    <property type="entry name" value="Nudix"/>
    <property type="match status" value="1"/>
</dbReference>
<dbReference type="Pfam" id="PF00293">
    <property type="entry name" value="NUDIX"/>
    <property type="match status" value="1"/>
</dbReference>
<evidence type="ECO:0000256" key="5">
    <source>
        <dbReference type="ARBA" id="ARBA00022842"/>
    </source>
</evidence>
<evidence type="ECO:0000256" key="1">
    <source>
        <dbReference type="ARBA" id="ARBA00001936"/>
    </source>
</evidence>
<feature type="domain" description="Nudix hydrolase" evidence="7">
    <location>
        <begin position="25"/>
        <end position="161"/>
    </location>
</feature>
<evidence type="ECO:0000256" key="2">
    <source>
        <dbReference type="ARBA" id="ARBA00001946"/>
    </source>
</evidence>
<reference evidence="8 9" key="1">
    <citation type="submission" date="2020-06" db="EMBL/GenBank/DDBJ databases">
        <title>High-quality draft genome of sulfate reducer Desulfobacter latus type strain AcrS2 isolated from marine sediment.</title>
        <authorList>
            <person name="Hoppe M."/>
            <person name="Larsen C.K."/>
            <person name="Marshall I.P.G."/>
            <person name="Schramm A."/>
            <person name="Marietou A.G."/>
        </authorList>
    </citation>
    <scope>NUCLEOTIDE SEQUENCE [LARGE SCALE GENOMIC DNA]</scope>
    <source>
        <strain evidence="8 9">AcRS2</strain>
    </source>
</reference>
<dbReference type="AlphaFoldDB" id="A0A850TAQ0"/>
<sequence length="220" mass="24819">MKKNDLEFLRNNLPEAPNVMAKDIFVNTAVLVPLICIDGEMHFLFQKRAESIRQGSEICFPGGLFEPKSDKNYEDTAIRETIEELGIDRNHIEMVGRLDTLVSVLGATVDPFLSVIQTQALFSLKINPKEVAEVFTLPVSVFCEDNLETYSVRLIAQSSYTNKKGQEVTLLPGEDLGLPEIYHKNWGGMHHRVLVYKTEQGILWGITAEIIHDMVSKIKT</sequence>
<dbReference type="GO" id="GO:0010945">
    <property type="term" value="F:coenzyme A diphosphatase activity"/>
    <property type="evidence" value="ECO:0007669"/>
    <property type="project" value="InterPro"/>
</dbReference>
<evidence type="ECO:0000259" key="7">
    <source>
        <dbReference type="PROSITE" id="PS51462"/>
    </source>
</evidence>
<keyword evidence="3" id="KW-0479">Metal-binding</keyword>
<keyword evidence="5" id="KW-0460">Magnesium</keyword>
<name>A0A850TAQ0_9BACT</name>
<organism evidence="8 9">
    <name type="scientific">Desulfobacter latus</name>
    <dbReference type="NCBI Taxonomy" id="2292"/>
    <lineage>
        <taxon>Bacteria</taxon>
        <taxon>Pseudomonadati</taxon>
        <taxon>Thermodesulfobacteriota</taxon>
        <taxon>Desulfobacteria</taxon>
        <taxon>Desulfobacterales</taxon>
        <taxon>Desulfobacteraceae</taxon>
        <taxon>Desulfobacter</taxon>
    </lineage>
</organism>
<dbReference type="EMBL" id="JACADJ010000078">
    <property type="protein sequence ID" value="NWH06465.1"/>
    <property type="molecule type" value="Genomic_DNA"/>
</dbReference>
<comment type="caution">
    <text evidence="8">The sequence shown here is derived from an EMBL/GenBank/DDBJ whole genome shotgun (WGS) entry which is preliminary data.</text>
</comment>
<dbReference type="GO" id="GO:0046872">
    <property type="term" value="F:metal ion binding"/>
    <property type="evidence" value="ECO:0007669"/>
    <property type="project" value="UniProtKB-KW"/>
</dbReference>
<protein>
    <submittedName>
        <fullName evidence="8">CoA pyrophosphatase</fullName>
    </submittedName>
</protein>
<comment type="cofactor">
    <cofactor evidence="1">
        <name>Mn(2+)</name>
        <dbReference type="ChEBI" id="CHEBI:29035"/>
    </cofactor>
</comment>
<keyword evidence="4" id="KW-0378">Hydrolase</keyword>
<evidence type="ECO:0000313" key="9">
    <source>
        <dbReference type="Proteomes" id="UP000553343"/>
    </source>
</evidence>
<proteinExistence type="predicted"/>
<dbReference type="InterPro" id="IPR000086">
    <property type="entry name" value="NUDIX_hydrolase_dom"/>
</dbReference>
<dbReference type="PANTHER" id="PTHR12992">
    <property type="entry name" value="NUDIX HYDROLASE"/>
    <property type="match status" value="1"/>
</dbReference>
<accession>A0A850TAQ0</accession>
<evidence type="ECO:0000256" key="6">
    <source>
        <dbReference type="ARBA" id="ARBA00023211"/>
    </source>
</evidence>
<keyword evidence="9" id="KW-1185">Reference proteome</keyword>
<dbReference type="Proteomes" id="UP000553343">
    <property type="component" value="Unassembled WGS sequence"/>
</dbReference>
<dbReference type="PANTHER" id="PTHR12992:SF11">
    <property type="entry name" value="MITOCHONDRIAL COENZYME A DIPHOSPHATASE NUDT8"/>
    <property type="match status" value="1"/>
</dbReference>
<comment type="cofactor">
    <cofactor evidence="2">
        <name>Mg(2+)</name>
        <dbReference type="ChEBI" id="CHEBI:18420"/>
    </cofactor>
</comment>